<evidence type="ECO:0000313" key="2">
    <source>
        <dbReference type="EMBL" id="RDI68370.1"/>
    </source>
</evidence>
<feature type="transmembrane region" description="Helical" evidence="1">
    <location>
        <begin position="72"/>
        <end position="93"/>
    </location>
</feature>
<keyword evidence="3" id="KW-1185">Reference proteome</keyword>
<dbReference type="InterPro" id="IPR030802">
    <property type="entry name" value="Permease_MalE"/>
</dbReference>
<organism evidence="2 3">
    <name type="scientific">Nocardia pseudobrasiliensis</name>
    <dbReference type="NCBI Taxonomy" id="45979"/>
    <lineage>
        <taxon>Bacteria</taxon>
        <taxon>Bacillati</taxon>
        <taxon>Actinomycetota</taxon>
        <taxon>Actinomycetes</taxon>
        <taxon>Mycobacteriales</taxon>
        <taxon>Nocardiaceae</taxon>
        <taxon>Nocardia</taxon>
    </lineage>
</organism>
<accession>A0A370ICN5</accession>
<sequence length="290" mass="30572">MSTSAPSRYRPFPRVSRTVDRALRPMSAGLAEVGQVVVFIAHTVWLLPVTVRHYRSQTMRMLNNLAWGRGSLIVDGGVVSTMLIMGLAVGAIVSIEAFAGLNLIGFGALSGVVGGMANIREMAPIVAGVGFAAQAGCRMTAEIGAMRISEEIDAIESLGVRSIPFVVGTRLLGGLLCVAPAYLATLLLSFLTCRTIVTVLHAQAAGTYNHYFEQFLDPVDVGFSLVKALLFCAVATLIHCYFGFFAAGGPAGVGIASGRAIRASLVAIILLDLILTVLLWGVTPEFVFVG</sequence>
<keyword evidence="1" id="KW-0472">Membrane</keyword>
<feature type="transmembrane region" description="Helical" evidence="1">
    <location>
        <begin position="228"/>
        <end position="248"/>
    </location>
</feature>
<comment type="caution">
    <text evidence="2">The sequence shown here is derived from an EMBL/GenBank/DDBJ whole genome shotgun (WGS) entry which is preliminary data.</text>
</comment>
<dbReference type="PANTHER" id="PTHR30188:SF13">
    <property type="entry name" value="CONSERVED HYPOTHETICAL INTEGRAL MEMBRANE PROTEIN YRBE3B"/>
    <property type="match status" value="1"/>
</dbReference>
<evidence type="ECO:0000313" key="3">
    <source>
        <dbReference type="Proteomes" id="UP000254869"/>
    </source>
</evidence>
<dbReference type="GO" id="GO:0005548">
    <property type="term" value="F:phospholipid transporter activity"/>
    <property type="evidence" value="ECO:0007669"/>
    <property type="project" value="TreeGrafter"/>
</dbReference>
<feature type="transmembrane region" description="Helical" evidence="1">
    <location>
        <begin position="99"/>
        <end position="119"/>
    </location>
</feature>
<feature type="transmembrane region" description="Helical" evidence="1">
    <location>
        <begin position="171"/>
        <end position="191"/>
    </location>
</feature>
<dbReference type="AlphaFoldDB" id="A0A370ICN5"/>
<dbReference type="GO" id="GO:0043190">
    <property type="term" value="C:ATP-binding cassette (ABC) transporter complex"/>
    <property type="evidence" value="ECO:0007669"/>
    <property type="project" value="InterPro"/>
</dbReference>
<evidence type="ECO:0000256" key="1">
    <source>
        <dbReference type="SAM" id="Phobius"/>
    </source>
</evidence>
<dbReference type="PANTHER" id="PTHR30188">
    <property type="entry name" value="ABC TRANSPORTER PERMEASE PROTEIN-RELATED"/>
    <property type="match status" value="1"/>
</dbReference>
<gene>
    <name evidence="2" type="ORF">DFR76_102771</name>
</gene>
<keyword evidence="1" id="KW-1133">Transmembrane helix</keyword>
<reference evidence="2 3" key="1">
    <citation type="submission" date="2018-07" db="EMBL/GenBank/DDBJ databases">
        <title>Genomic Encyclopedia of Type Strains, Phase IV (KMG-IV): sequencing the most valuable type-strain genomes for metagenomic binning, comparative biology and taxonomic classification.</title>
        <authorList>
            <person name="Goeker M."/>
        </authorList>
    </citation>
    <scope>NUCLEOTIDE SEQUENCE [LARGE SCALE GENOMIC DNA]</scope>
    <source>
        <strain evidence="2 3">DSM 44290</strain>
    </source>
</reference>
<proteinExistence type="predicted"/>
<protein>
    <submittedName>
        <fullName evidence="2">Phospholipid/cholesterol/gamma-HCH transport system permease protein</fullName>
    </submittedName>
</protein>
<name>A0A370ICN5_9NOCA</name>
<dbReference type="Proteomes" id="UP000254869">
    <property type="component" value="Unassembled WGS sequence"/>
</dbReference>
<dbReference type="STRING" id="1210086.GCA_001613105_01347"/>
<keyword evidence="1" id="KW-0812">Transmembrane</keyword>
<dbReference type="Pfam" id="PF02405">
    <property type="entry name" value="MlaE"/>
    <property type="match status" value="1"/>
</dbReference>
<feature type="transmembrane region" description="Helical" evidence="1">
    <location>
        <begin position="260"/>
        <end position="282"/>
    </location>
</feature>
<feature type="transmembrane region" description="Helical" evidence="1">
    <location>
        <begin position="33"/>
        <end position="51"/>
    </location>
</feature>
<dbReference type="EMBL" id="QQBC01000002">
    <property type="protein sequence ID" value="RDI68370.1"/>
    <property type="molecule type" value="Genomic_DNA"/>
</dbReference>
<dbReference type="RefSeq" id="WP_067993366.1">
    <property type="nucleotide sequence ID" value="NZ_QQBC01000002.1"/>
</dbReference>